<dbReference type="AlphaFoldDB" id="A0A8R1Y4S2"/>
<feature type="transmembrane region" description="Helical" evidence="2">
    <location>
        <begin position="722"/>
        <end position="747"/>
    </location>
</feature>
<feature type="transmembrane region" description="Helical" evidence="2">
    <location>
        <begin position="40"/>
        <end position="60"/>
    </location>
</feature>
<dbReference type="InterPro" id="IPR011701">
    <property type="entry name" value="MFS"/>
</dbReference>
<keyword evidence="2" id="KW-0472">Membrane</keyword>
<name>A0A8R1Y4S2_PRIPA</name>
<evidence type="ECO:0000313" key="4">
    <source>
        <dbReference type="EnsemblMetazoa" id="PPA02438.1"/>
    </source>
</evidence>
<dbReference type="GO" id="GO:0022857">
    <property type="term" value="F:transmembrane transporter activity"/>
    <property type="evidence" value="ECO:0007669"/>
    <property type="project" value="InterPro"/>
</dbReference>
<gene>
    <name evidence="4" type="primary">WBGene00091992</name>
</gene>
<evidence type="ECO:0000313" key="5">
    <source>
        <dbReference type="Proteomes" id="UP000005239"/>
    </source>
</evidence>
<feature type="transmembrane region" description="Helical" evidence="2">
    <location>
        <begin position="690"/>
        <end position="710"/>
    </location>
</feature>
<feature type="transmembrane region" description="Helical" evidence="2">
    <location>
        <begin position="124"/>
        <end position="141"/>
    </location>
</feature>
<organism evidence="4 5">
    <name type="scientific">Pristionchus pacificus</name>
    <name type="common">Parasitic nematode worm</name>
    <dbReference type="NCBI Taxonomy" id="54126"/>
    <lineage>
        <taxon>Eukaryota</taxon>
        <taxon>Metazoa</taxon>
        <taxon>Ecdysozoa</taxon>
        <taxon>Nematoda</taxon>
        <taxon>Chromadorea</taxon>
        <taxon>Rhabditida</taxon>
        <taxon>Rhabditina</taxon>
        <taxon>Diplogasteromorpha</taxon>
        <taxon>Diplogasteroidea</taxon>
        <taxon>Neodiplogasteridae</taxon>
        <taxon>Pristionchus</taxon>
    </lineage>
</organism>
<comment type="subcellular location">
    <subcellularLocation>
        <location evidence="1">Membrane</location>
        <topology evidence="1">Multi-pass membrane protein</topology>
    </subcellularLocation>
</comment>
<sequence length="809" mass="91700">MLSANFVVYSLGVIGFSGNLFLGFLILTKSSSMLRVYSKLVLLSSLNELICLFCFVWSNMRVFLFREFMIIEFNGVCTSFGNFHCIVAASVAEQCCSITSEILCFCFLYRLRMIRYKFVSTKEIYSYLLFCIVLQCIIGTLKVDITSSYFQKHVQAAARVVRSKGDIAFIYSPSLYTVIIKSISVIFSLLPLIFSLLIRSRIVISCANVSALSRNLHEVLIKALNAQLLILSYFAISALTFTLLDWRIIDNVFIQYAVFPIAMLQVTLSPYANIALIPPYRKACLSLMRSILRSLCGCTPIRVIGIDAPTRNSMFSWTIHVCLMLRTAIISIIIVPLTMFAHRFRFVLCVITFLALASIYSNQIIINFTFICMTKDQNDTITMTDGSSRQRYDYTTSEKSIILASIGIGTMLATFPITHLFAKVGARRTVSLIVRHPFYVFGLLSCLVTALIPWAARTNFWMLIFFRLLQGIAYASDFTTIGRICVEWAPLNEISFFIGFLTVFNYWSSVMTNPLSAWFCQSDSFGWEWSFYAHGIAGFAFFTIWWLIYRDDPRQHSAVSEIELKRIHKNKSDEHKDAKKRDVPYWDIIKNKTIIVIWISAFLDITSTMLLLTYAPIYFNKVLKFDVGTTGVLVSVMSFAQLPFKTAFCITSDRITCASERWKMLFYNCSAFVFCGIFYAAIAITPWREVIVILFCLVSITSSANCGSFYKCANFVARQHAHFVISAIQFSKCISLFAGPALVALLVKQDDDTRGWNAIFLGFGGVLVLAHFSFWAVVTVEPAEFTKSQSDKKDRSVDSVDKMVHSAEL</sequence>
<proteinExistence type="predicted"/>
<keyword evidence="2" id="KW-0812">Transmembrane</keyword>
<dbReference type="EnsemblMetazoa" id="PPA02438.1">
    <property type="protein sequence ID" value="PPA02438.1"/>
    <property type="gene ID" value="WBGene00091992"/>
</dbReference>
<feature type="transmembrane region" description="Helical" evidence="2">
    <location>
        <begin position="219"/>
        <end position="241"/>
    </location>
</feature>
<dbReference type="SUPFAM" id="SSF103473">
    <property type="entry name" value="MFS general substrate transporter"/>
    <property type="match status" value="1"/>
</dbReference>
<feature type="transmembrane region" description="Helical" evidence="2">
    <location>
        <begin position="759"/>
        <end position="780"/>
    </location>
</feature>
<dbReference type="Pfam" id="PF07690">
    <property type="entry name" value="MFS_1"/>
    <property type="match status" value="1"/>
</dbReference>
<evidence type="ECO:0000256" key="2">
    <source>
        <dbReference type="SAM" id="Phobius"/>
    </source>
</evidence>
<protein>
    <submittedName>
        <fullName evidence="4">MFS domain-containing protein</fullName>
    </submittedName>
</protein>
<dbReference type="Gene3D" id="1.20.1250.20">
    <property type="entry name" value="MFS general substrate transporter like domains"/>
    <property type="match status" value="2"/>
</dbReference>
<feature type="transmembrane region" description="Helical" evidence="2">
    <location>
        <begin position="434"/>
        <end position="454"/>
    </location>
</feature>
<accession>A0A8R1Y4S2</accession>
<keyword evidence="5" id="KW-1185">Reference proteome</keyword>
<feature type="transmembrane region" description="Helical" evidence="2">
    <location>
        <begin position="595"/>
        <end position="619"/>
    </location>
</feature>
<evidence type="ECO:0000256" key="1">
    <source>
        <dbReference type="ARBA" id="ARBA00004141"/>
    </source>
</evidence>
<feature type="transmembrane region" description="Helical" evidence="2">
    <location>
        <begin position="253"/>
        <end position="274"/>
    </location>
</feature>
<evidence type="ECO:0000259" key="3">
    <source>
        <dbReference type="PROSITE" id="PS50850"/>
    </source>
</evidence>
<feature type="transmembrane region" description="Helical" evidence="2">
    <location>
        <begin position="491"/>
        <end position="509"/>
    </location>
</feature>
<feature type="transmembrane region" description="Helical" evidence="2">
    <location>
        <begin position="529"/>
        <end position="548"/>
    </location>
</feature>
<dbReference type="InterPro" id="IPR020846">
    <property type="entry name" value="MFS_dom"/>
</dbReference>
<feature type="domain" description="Major facilitator superfamily (MFS) profile" evidence="3">
    <location>
        <begin position="347"/>
        <end position="782"/>
    </location>
</feature>
<dbReference type="PROSITE" id="PS50850">
    <property type="entry name" value="MFS"/>
    <property type="match status" value="1"/>
</dbReference>
<feature type="transmembrane region" description="Helical" evidence="2">
    <location>
        <begin position="401"/>
        <end position="422"/>
    </location>
</feature>
<dbReference type="InterPro" id="IPR036259">
    <property type="entry name" value="MFS_trans_sf"/>
</dbReference>
<feature type="transmembrane region" description="Helical" evidence="2">
    <location>
        <begin position="6"/>
        <end position="28"/>
    </location>
</feature>
<feature type="transmembrane region" description="Helical" evidence="2">
    <location>
        <begin position="346"/>
        <end position="366"/>
    </location>
</feature>
<reference evidence="4" key="2">
    <citation type="submission" date="2022-06" db="UniProtKB">
        <authorList>
            <consortium name="EnsemblMetazoa"/>
        </authorList>
    </citation>
    <scope>IDENTIFICATION</scope>
    <source>
        <strain evidence="4">PS312</strain>
    </source>
</reference>
<dbReference type="PANTHER" id="PTHR45757:SF17">
    <property type="entry name" value="MAJOR FACILITATOR SUPERFAMILY (MFS) PROFILE DOMAIN-CONTAINING PROTEIN"/>
    <property type="match status" value="1"/>
</dbReference>
<feature type="transmembrane region" description="Helical" evidence="2">
    <location>
        <begin position="625"/>
        <end position="644"/>
    </location>
</feature>
<dbReference type="Proteomes" id="UP000005239">
    <property type="component" value="Unassembled WGS sequence"/>
</dbReference>
<dbReference type="PANTHER" id="PTHR45757">
    <property type="entry name" value="PROTEIN CBG23364-RELATED"/>
    <property type="match status" value="1"/>
</dbReference>
<dbReference type="GO" id="GO:0016020">
    <property type="term" value="C:membrane"/>
    <property type="evidence" value="ECO:0007669"/>
    <property type="project" value="UniProtKB-SubCell"/>
</dbReference>
<keyword evidence="2" id="KW-1133">Transmembrane helix</keyword>
<dbReference type="Pfam" id="PF10317">
    <property type="entry name" value="7TM_GPCR_Srd"/>
    <property type="match status" value="1"/>
</dbReference>
<dbReference type="InterPro" id="IPR019421">
    <property type="entry name" value="7TM_GPCR_serpentine_rcpt_Srd"/>
</dbReference>
<feature type="transmembrane region" description="Helical" evidence="2">
    <location>
        <begin position="317"/>
        <end position="339"/>
    </location>
</feature>
<feature type="transmembrane region" description="Helical" evidence="2">
    <location>
        <begin position="175"/>
        <end position="198"/>
    </location>
</feature>
<feature type="transmembrane region" description="Helical" evidence="2">
    <location>
        <begin position="665"/>
        <end position="684"/>
    </location>
</feature>
<reference evidence="5" key="1">
    <citation type="journal article" date="2008" name="Nat. Genet.">
        <title>The Pristionchus pacificus genome provides a unique perspective on nematode lifestyle and parasitism.</title>
        <authorList>
            <person name="Dieterich C."/>
            <person name="Clifton S.W."/>
            <person name="Schuster L.N."/>
            <person name="Chinwalla A."/>
            <person name="Delehaunty K."/>
            <person name="Dinkelacker I."/>
            <person name="Fulton L."/>
            <person name="Fulton R."/>
            <person name="Godfrey J."/>
            <person name="Minx P."/>
            <person name="Mitreva M."/>
            <person name="Roeseler W."/>
            <person name="Tian H."/>
            <person name="Witte H."/>
            <person name="Yang S.P."/>
            <person name="Wilson R.K."/>
            <person name="Sommer R.J."/>
        </authorList>
    </citation>
    <scope>NUCLEOTIDE SEQUENCE [LARGE SCALE GENOMIC DNA]</scope>
    <source>
        <strain evidence="5">PS312</strain>
    </source>
</reference>